<dbReference type="InterPro" id="IPR011079">
    <property type="entry name" value="Ala_racemase_C"/>
</dbReference>
<dbReference type="UniPathway" id="UPA00042">
    <property type="reaction ID" value="UER00497"/>
</dbReference>
<feature type="modified residue" description="N6-(pyridoxal phosphate)lysine" evidence="4 5">
    <location>
        <position position="36"/>
    </location>
</feature>
<dbReference type="InterPro" id="IPR029066">
    <property type="entry name" value="PLP-binding_barrel"/>
</dbReference>
<comment type="catalytic activity">
    <reaction evidence="4">
        <text>L-alanine = D-alanine</text>
        <dbReference type="Rhea" id="RHEA:20249"/>
        <dbReference type="ChEBI" id="CHEBI:57416"/>
        <dbReference type="ChEBI" id="CHEBI:57972"/>
        <dbReference type="EC" id="5.1.1.1"/>
    </reaction>
</comment>
<dbReference type="SUPFAM" id="SSF50621">
    <property type="entry name" value="Alanine racemase C-terminal domain-like"/>
    <property type="match status" value="1"/>
</dbReference>
<dbReference type="GO" id="GO:0030632">
    <property type="term" value="P:D-alanine biosynthetic process"/>
    <property type="evidence" value="ECO:0007669"/>
    <property type="project" value="UniProtKB-UniRule"/>
</dbReference>
<comment type="function">
    <text evidence="4">Catalyzes the interconversion of L-alanine and D-alanine. May also act on other amino acids.</text>
</comment>
<dbReference type="OrthoDB" id="9813814at2"/>
<evidence type="ECO:0000313" key="8">
    <source>
        <dbReference type="EMBL" id="ADH93039.1"/>
    </source>
</evidence>
<dbReference type="NCBIfam" id="TIGR00492">
    <property type="entry name" value="alr"/>
    <property type="match status" value="1"/>
</dbReference>
<dbReference type="PROSITE" id="PS00395">
    <property type="entry name" value="ALANINE_RACEMASE"/>
    <property type="match status" value="1"/>
</dbReference>
<organism evidence="8 9">
    <name type="scientific">Arcanobacterium haemolyticum (strain ATCC 9345 / DSM 20595 / CCM 5947 / CCUG 17215 / LMG 16163 / NBRC 15585 / NCTC 8452 / 11018)</name>
    <dbReference type="NCBI Taxonomy" id="644284"/>
    <lineage>
        <taxon>Bacteria</taxon>
        <taxon>Bacillati</taxon>
        <taxon>Actinomycetota</taxon>
        <taxon>Actinomycetes</taxon>
        <taxon>Actinomycetales</taxon>
        <taxon>Actinomycetaceae</taxon>
        <taxon>Arcanobacterium</taxon>
    </lineage>
</organism>
<dbReference type="FunFam" id="3.20.20.10:FF:000002">
    <property type="entry name" value="Alanine racemase"/>
    <property type="match status" value="1"/>
</dbReference>
<dbReference type="EMBL" id="CP002045">
    <property type="protein sequence ID" value="ADH93039.1"/>
    <property type="molecule type" value="Genomic_DNA"/>
</dbReference>
<dbReference type="SUPFAM" id="SSF51419">
    <property type="entry name" value="PLP-binding barrel"/>
    <property type="match status" value="1"/>
</dbReference>
<dbReference type="Gene3D" id="3.20.20.10">
    <property type="entry name" value="Alanine racemase"/>
    <property type="match status" value="1"/>
</dbReference>
<dbReference type="Proteomes" id="UP000000376">
    <property type="component" value="Chromosome"/>
</dbReference>
<dbReference type="HOGENOM" id="CLU_028393_1_0_11"/>
<dbReference type="InterPro" id="IPR020622">
    <property type="entry name" value="Ala_racemase_pyridoxalP-BS"/>
</dbReference>
<accession>D7BK59</accession>
<dbReference type="PANTHER" id="PTHR30511:SF0">
    <property type="entry name" value="ALANINE RACEMASE, CATABOLIC-RELATED"/>
    <property type="match status" value="1"/>
</dbReference>
<evidence type="ECO:0000256" key="5">
    <source>
        <dbReference type="PIRSR" id="PIRSR600821-50"/>
    </source>
</evidence>
<dbReference type="GO" id="GO:0008784">
    <property type="term" value="F:alanine racemase activity"/>
    <property type="evidence" value="ECO:0007669"/>
    <property type="project" value="UniProtKB-UniRule"/>
</dbReference>
<dbReference type="eggNOG" id="COG0787">
    <property type="taxonomic scope" value="Bacteria"/>
</dbReference>
<name>D7BK59_ARCHD</name>
<feature type="binding site" evidence="4 6">
    <location>
        <position position="317"/>
    </location>
    <ligand>
        <name>substrate</name>
    </ligand>
</feature>
<keyword evidence="3 4" id="KW-0413">Isomerase</keyword>
<keyword evidence="9" id="KW-1185">Reference proteome</keyword>
<dbReference type="Pfam" id="PF01168">
    <property type="entry name" value="Ala_racemase_N"/>
    <property type="match status" value="1"/>
</dbReference>
<reference evidence="8 9" key="1">
    <citation type="journal article" date="2010" name="Stand. Genomic Sci.">
        <title>Complete genome sequence of Arcanobacterium haemolyticum type strain (11018).</title>
        <authorList>
            <person name="Yasawong M."/>
            <person name="Teshima H."/>
            <person name="Lapidus A."/>
            <person name="Nolan M."/>
            <person name="Lucas S."/>
            <person name="Glavina Del Rio T."/>
            <person name="Tice H."/>
            <person name="Cheng J."/>
            <person name="Bruce D."/>
            <person name="Detter C."/>
            <person name="Tapia R."/>
            <person name="Han C."/>
            <person name="Goodwin L."/>
            <person name="Pitluck S."/>
            <person name="Liolios K."/>
            <person name="Ivanova N."/>
            <person name="Mavromatis K."/>
            <person name="Mikhailova N."/>
            <person name="Pati A."/>
            <person name="Chen A."/>
            <person name="Palaniappan K."/>
            <person name="Land M."/>
            <person name="Hauser L."/>
            <person name="Chang Y."/>
            <person name="Jeffries C."/>
            <person name="Rohde M."/>
            <person name="Sikorski J."/>
            <person name="Pukall R."/>
            <person name="Goker M."/>
            <person name="Woyke T."/>
            <person name="Bristow J."/>
            <person name="Eisen J."/>
            <person name="Markowitz V."/>
            <person name="Hugenholtz P."/>
            <person name="Kyrpides N."/>
            <person name="Klenk H."/>
        </authorList>
    </citation>
    <scope>NUCLEOTIDE SEQUENCE [LARGE SCALE GENOMIC DNA]</scope>
    <source>
        <strain evidence="9">ATCC 9345 / DSM 20595 / CCUG 17215 / LMG 16163 / NBRC 15585 / NCTC 8452 / 11018</strain>
    </source>
</reference>
<comment type="similarity">
    <text evidence="4">Belongs to the alanine racemase family.</text>
</comment>
<proteinExistence type="inferred from homology"/>
<dbReference type="SMART" id="SM01005">
    <property type="entry name" value="Ala_racemase_C"/>
    <property type="match status" value="1"/>
</dbReference>
<comment type="cofactor">
    <cofactor evidence="1 4 5">
        <name>pyridoxal 5'-phosphate</name>
        <dbReference type="ChEBI" id="CHEBI:597326"/>
    </cofactor>
</comment>
<feature type="domain" description="Alanine racemase C-terminal" evidence="7">
    <location>
        <begin position="248"/>
        <end position="373"/>
    </location>
</feature>
<dbReference type="EC" id="5.1.1.1" evidence="4"/>
<dbReference type="AlphaFoldDB" id="D7BK59"/>
<feature type="active site" description="Proton acceptor; specific for L-alanine" evidence="4">
    <location>
        <position position="269"/>
    </location>
</feature>
<dbReference type="STRING" id="644284.Arch_1337"/>
<evidence type="ECO:0000313" key="9">
    <source>
        <dbReference type="Proteomes" id="UP000000376"/>
    </source>
</evidence>
<evidence type="ECO:0000256" key="3">
    <source>
        <dbReference type="ARBA" id="ARBA00023235"/>
    </source>
</evidence>
<sequence length="374" mass="40614">MTSQAPARALISRRAFTQNIEVVRKHTDATLMAIVKANGYGHGVELIAQWAWEAGIDWLGLAQLNEALTLRQSHTHGHVLAWIFAPGADFQRAIEQNIDLSVGATWAIDEIEAAARACRRPARIHVKVDTGMTRGGFDLDQLPSVFARVKKLAAEGIIQIVGLWSHLACADDPHSDAATALQVDRFEQARSLAKEAEVEIPFCHLAASSGILWHPETHYDMVRPGIVLYGLSPNPAYATGPELGLEPLMTLEANVILTREVPEGVGISYGHTHITDEPTRLAVVPVGYADGISRRASNALSVTLNGDQAPICGVVCMDQFVVNAPHAHAGDTAVLFGPEHKGYLTADNWAEKTDTINYEIFCNLGPRIPRIPVE</sequence>
<dbReference type="GO" id="GO:0009252">
    <property type="term" value="P:peptidoglycan biosynthetic process"/>
    <property type="evidence" value="ECO:0007669"/>
    <property type="project" value="TreeGrafter"/>
</dbReference>
<dbReference type="Pfam" id="PF00842">
    <property type="entry name" value="Ala_racemase_C"/>
    <property type="match status" value="1"/>
</dbReference>
<dbReference type="InterPro" id="IPR001608">
    <property type="entry name" value="Ala_racemase_N"/>
</dbReference>
<dbReference type="PRINTS" id="PR00992">
    <property type="entry name" value="ALARACEMASE"/>
</dbReference>
<dbReference type="HAMAP" id="MF_01201">
    <property type="entry name" value="Ala_racemase"/>
    <property type="match status" value="1"/>
</dbReference>
<dbReference type="CDD" id="cd00430">
    <property type="entry name" value="PLPDE_III_AR"/>
    <property type="match status" value="1"/>
</dbReference>
<dbReference type="GO" id="GO:0005829">
    <property type="term" value="C:cytosol"/>
    <property type="evidence" value="ECO:0007669"/>
    <property type="project" value="TreeGrafter"/>
</dbReference>
<gene>
    <name evidence="8" type="ordered locus">Arch_1337</name>
</gene>
<evidence type="ECO:0000256" key="6">
    <source>
        <dbReference type="PIRSR" id="PIRSR600821-52"/>
    </source>
</evidence>
<dbReference type="GO" id="GO:0030170">
    <property type="term" value="F:pyridoxal phosphate binding"/>
    <property type="evidence" value="ECO:0007669"/>
    <property type="project" value="UniProtKB-UniRule"/>
</dbReference>
<evidence type="ECO:0000256" key="4">
    <source>
        <dbReference type="HAMAP-Rule" id="MF_01201"/>
    </source>
</evidence>
<evidence type="ECO:0000256" key="2">
    <source>
        <dbReference type="ARBA" id="ARBA00022898"/>
    </source>
</evidence>
<dbReference type="KEGG" id="ahe:Arch_1337"/>
<evidence type="ECO:0000256" key="1">
    <source>
        <dbReference type="ARBA" id="ARBA00001933"/>
    </source>
</evidence>
<protein>
    <recommendedName>
        <fullName evidence="4">Alanine racemase</fullName>
        <ecNumber evidence="4">5.1.1.1</ecNumber>
    </recommendedName>
</protein>
<dbReference type="PANTHER" id="PTHR30511">
    <property type="entry name" value="ALANINE RACEMASE"/>
    <property type="match status" value="1"/>
</dbReference>
<dbReference type="InterPro" id="IPR000821">
    <property type="entry name" value="Ala_racemase"/>
</dbReference>
<dbReference type="RefSeq" id="WP_013170530.1">
    <property type="nucleotide sequence ID" value="NC_014218.1"/>
</dbReference>
<dbReference type="Gene3D" id="2.40.37.10">
    <property type="entry name" value="Lyase, Ornithine Decarboxylase, Chain A, domain 1"/>
    <property type="match status" value="1"/>
</dbReference>
<feature type="active site" description="Proton acceptor; specific for D-alanine" evidence="4">
    <location>
        <position position="36"/>
    </location>
</feature>
<keyword evidence="2 4" id="KW-0663">Pyridoxal phosphate</keyword>
<evidence type="ECO:0000259" key="7">
    <source>
        <dbReference type="SMART" id="SM01005"/>
    </source>
</evidence>
<feature type="binding site" evidence="4 6">
    <location>
        <position position="134"/>
    </location>
    <ligand>
        <name>substrate</name>
    </ligand>
</feature>
<dbReference type="InterPro" id="IPR009006">
    <property type="entry name" value="Ala_racemase/Decarboxylase_C"/>
</dbReference>
<comment type="pathway">
    <text evidence="4">Amino-acid biosynthesis; D-alanine biosynthesis; D-alanine from L-alanine: step 1/1.</text>
</comment>